<dbReference type="AlphaFoldDB" id="A0A4S8INC0"/>
<dbReference type="Proteomes" id="UP000317650">
    <property type="component" value="Chromosome 6"/>
</dbReference>
<dbReference type="EMBL" id="PYDT01000009">
    <property type="protein sequence ID" value="THU49504.1"/>
    <property type="molecule type" value="Genomic_DNA"/>
</dbReference>
<name>A0A4S8INC0_MUSBA</name>
<evidence type="ECO:0000313" key="1">
    <source>
        <dbReference type="EMBL" id="THU49504.1"/>
    </source>
</evidence>
<gene>
    <name evidence="1" type="ORF">C4D60_Mb06t10250</name>
</gene>
<comment type="caution">
    <text evidence="1">The sequence shown here is derived from an EMBL/GenBank/DDBJ whole genome shotgun (WGS) entry which is preliminary data.</text>
</comment>
<organism evidence="1 2">
    <name type="scientific">Musa balbisiana</name>
    <name type="common">Banana</name>
    <dbReference type="NCBI Taxonomy" id="52838"/>
    <lineage>
        <taxon>Eukaryota</taxon>
        <taxon>Viridiplantae</taxon>
        <taxon>Streptophyta</taxon>
        <taxon>Embryophyta</taxon>
        <taxon>Tracheophyta</taxon>
        <taxon>Spermatophyta</taxon>
        <taxon>Magnoliopsida</taxon>
        <taxon>Liliopsida</taxon>
        <taxon>Zingiberales</taxon>
        <taxon>Musaceae</taxon>
        <taxon>Musa</taxon>
    </lineage>
</organism>
<keyword evidence="2" id="KW-1185">Reference proteome</keyword>
<evidence type="ECO:0000313" key="2">
    <source>
        <dbReference type="Proteomes" id="UP000317650"/>
    </source>
</evidence>
<reference evidence="1 2" key="1">
    <citation type="journal article" date="2019" name="Nat. Plants">
        <title>Genome sequencing of Musa balbisiana reveals subgenome evolution and function divergence in polyploid bananas.</title>
        <authorList>
            <person name="Yao X."/>
        </authorList>
    </citation>
    <scope>NUCLEOTIDE SEQUENCE [LARGE SCALE GENOMIC DNA]</scope>
    <source>
        <strain evidence="2">cv. DH-PKW</strain>
        <tissue evidence="1">Leaves</tissue>
    </source>
</reference>
<proteinExistence type="predicted"/>
<sequence length="161" mass="18152">MRRNLSSSIIFSFPHTFRQINSLMCLDTRVGSLFAHPLCYLGRGGFPGSQENLPPFWVGTKRIFKSQELRLRNLRNEAECASVYRASPWSCSSYGFSHIMADLECYDHGFHLRVVIGHTKRLQGVKNVFFFHLSVAGNAPAVIARGGFSVICVPVWTVNEL</sequence>
<accession>A0A4S8INC0</accession>
<protein>
    <submittedName>
        <fullName evidence="1">Uncharacterized protein</fullName>
    </submittedName>
</protein>